<dbReference type="InterPro" id="IPR042098">
    <property type="entry name" value="TauD-like_sf"/>
</dbReference>
<keyword evidence="7" id="KW-1185">Reference proteome</keyword>
<reference evidence="6 7" key="1">
    <citation type="submission" date="2024-03" db="EMBL/GenBank/DDBJ databases">
        <authorList>
            <person name="Jo J.-H."/>
        </authorList>
    </citation>
    <scope>NUCLEOTIDE SEQUENCE [LARGE SCALE GENOMIC DNA]</scope>
    <source>
        <strain evidence="6 7">AS3R-12</strain>
    </source>
</reference>
<comment type="caution">
    <text evidence="6">The sequence shown here is derived from an EMBL/GenBank/DDBJ whole genome shotgun (WGS) entry which is preliminary data.</text>
</comment>
<dbReference type="PANTHER" id="PTHR10696">
    <property type="entry name" value="GAMMA-BUTYROBETAINE HYDROXYLASE-RELATED"/>
    <property type="match status" value="1"/>
</dbReference>
<dbReference type="PANTHER" id="PTHR10696:SF56">
    <property type="entry name" value="TAUD_TFDA-LIKE DOMAIN-CONTAINING PROTEIN"/>
    <property type="match status" value="1"/>
</dbReference>
<evidence type="ECO:0000256" key="3">
    <source>
        <dbReference type="ARBA" id="ARBA00023194"/>
    </source>
</evidence>
<dbReference type="Proteomes" id="UP001379235">
    <property type="component" value="Unassembled WGS sequence"/>
</dbReference>
<name>A0ABU8SF63_9SPHN</name>
<organism evidence="6 7">
    <name type="scientific">Novosphingobium aquae</name>
    <dbReference type="NCBI Taxonomy" id="3133435"/>
    <lineage>
        <taxon>Bacteria</taxon>
        <taxon>Pseudomonadati</taxon>
        <taxon>Pseudomonadota</taxon>
        <taxon>Alphaproteobacteria</taxon>
        <taxon>Sphingomonadales</taxon>
        <taxon>Sphingomonadaceae</taxon>
        <taxon>Novosphingobium</taxon>
    </lineage>
</organism>
<dbReference type="GO" id="GO:0051213">
    <property type="term" value="F:dioxygenase activity"/>
    <property type="evidence" value="ECO:0007669"/>
    <property type="project" value="UniProtKB-KW"/>
</dbReference>
<evidence type="ECO:0000259" key="5">
    <source>
        <dbReference type="Pfam" id="PF02668"/>
    </source>
</evidence>
<dbReference type="InterPro" id="IPR050411">
    <property type="entry name" value="AlphaKG_dependent_hydroxylases"/>
</dbReference>
<evidence type="ECO:0000256" key="4">
    <source>
        <dbReference type="SAM" id="MobiDB-lite"/>
    </source>
</evidence>
<dbReference type="SUPFAM" id="SSF51197">
    <property type="entry name" value="Clavaminate synthase-like"/>
    <property type="match status" value="1"/>
</dbReference>
<proteinExistence type="predicted"/>
<keyword evidence="3" id="KW-0045">Antibiotic biosynthesis</keyword>
<keyword evidence="6" id="KW-0223">Dioxygenase</keyword>
<dbReference type="RefSeq" id="WP_339969558.1">
    <property type="nucleotide sequence ID" value="NZ_JBBHJY010000011.1"/>
</dbReference>
<accession>A0ABU8SF63</accession>
<keyword evidence="2 6" id="KW-0560">Oxidoreductase</keyword>
<dbReference type="InterPro" id="IPR003819">
    <property type="entry name" value="TauD/TfdA-like"/>
</dbReference>
<evidence type="ECO:0000313" key="6">
    <source>
        <dbReference type="EMBL" id="MEJ6011888.1"/>
    </source>
</evidence>
<protein>
    <submittedName>
        <fullName evidence="6">TauD/TfdA family dioxygenase</fullName>
        <ecNumber evidence="6">1.14.11.-</ecNumber>
    </submittedName>
</protein>
<dbReference type="Pfam" id="PF02668">
    <property type="entry name" value="TauD"/>
    <property type="match status" value="1"/>
</dbReference>
<dbReference type="EC" id="1.14.11.-" evidence="6"/>
<gene>
    <name evidence="6" type="ORF">WG900_18440</name>
</gene>
<dbReference type="EMBL" id="JBBHJY010000011">
    <property type="protein sequence ID" value="MEJ6011888.1"/>
    <property type="molecule type" value="Genomic_DNA"/>
</dbReference>
<sequence>MARVHLPLPQFPLVRIEAEGERTIDTLAHGEVIALYKAHGALLLRGFDADLDAFARFTRTLCPTAVKNESPGRVTIDTTGTIQSVNLGGDAFPLHPELSREPWKPDTAFFICMQPPAQGGETTVCDGVALAAALPPEVQRGLSGRRLVYAMPTWPELMQFWLGTPSPNDALLAAPPPSCPYEFRRMSDGSIARLFSRPALHKPMFTDEPAFGNFLLFARFYNGRGDFPLLDDYTPVPEDWLQAIKARGDRLSHPVAWQTGDVVMLDNTRFMHGRRPIDDPAERHIITYFGYLACAQPDPEEVPDAPWRRRDFAPPANPRVA</sequence>
<feature type="domain" description="TauD/TfdA-like" evidence="5">
    <location>
        <begin position="29"/>
        <end position="285"/>
    </location>
</feature>
<dbReference type="Gene3D" id="3.60.130.10">
    <property type="entry name" value="Clavaminate synthase-like"/>
    <property type="match status" value="1"/>
</dbReference>
<evidence type="ECO:0000256" key="2">
    <source>
        <dbReference type="ARBA" id="ARBA00023002"/>
    </source>
</evidence>
<evidence type="ECO:0000256" key="1">
    <source>
        <dbReference type="ARBA" id="ARBA00001954"/>
    </source>
</evidence>
<comment type="cofactor">
    <cofactor evidence="1">
        <name>Fe(2+)</name>
        <dbReference type="ChEBI" id="CHEBI:29033"/>
    </cofactor>
</comment>
<evidence type="ECO:0000313" key="7">
    <source>
        <dbReference type="Proteomes" id="UP001379235"/>
    </source>
</evidence>
<feature type="region of interest" description="Disordered" evidence="4">
    <location>
        <begin position="300"/>
        <end position="321"/>
    </location>
</feature>